<proteinExistence type="predicted"/>
<reference evidence="4 5" key="1">
    <citation type="submission" date="2017-02" db="EMBL/GenBank/DDBJ databases">
        <title>Chromobacterium haemolyticum H5244.</title>
        <authorList>
            <person name="Gulvik C.A."/>
        </authorList>
    </citation>
    <scope>NUCLEOTIDE SEQUENCE [LARGE SCALE GENOMIC DNA]</scope>
    <source>
        <strain evidence="4 5">H5244</strain>
    </source>
</reference>
<evidence type="ECO:0000313" key="5">
    <source>
        <dbReference type="Proteomes" id="UP000192721"/>
    </source>
</evidence>
<name>A0A1W0CV62_9NEIS</name>
<gene>
    <name evidence="4" type="ORF">B0T45_12830</name>
</gene>
<dbReference type="AlphaFoldDB" id="A0A1W0CV62"/>
<dbReference type="Pfam" id="PF00583">
    <property type="entry name" value="Acetyltransf_1"/>
    <property type="match status" value="1"/>
</dbReference>
<dbReference type="Proteomes" id="UP000192721">
    <property type="component" value="Unassembled WGS sequence"/>
</dbReference>
<dbReference type="PROSITE" id="PS51186">
    <property type="entry name" value="GNAT"/>
    <property type="match status" value="1"/>
</dbReference>
<dbReference type="CDD" id="cd04301">
    <property type="entry name" value="NAT_SF"/>
    <property type="match status" value="1"/>
</dbReference>
<dbReference type="RefSeq" id="WP_081555734.1">
    <property type="nucleotide sequence ID" value="NZ_MUKV01000015.1"/>
</dbReference>
<dbReference type="InterPro" id="IPR050832">
    <property type="entry name" value="Bact_Acetyltransf"/>
</dbReference>
<evidence type="ECO:0000259" key="3">
    <source>
        <dbReference type="PROSITE" id="PS51186"/>
    </source>
</evidence>
<organism evidence="4 5">
    <name type="scientific">Chromobacterium haemolyticum</name>
    <dbReference type="NCBI Taxonomy" id="394935"/>
    <lineage>
        <taxon>Bacteria</taxon>
        <taxon>Pseudomonadati</taxon>
        <taxon>Pseudomonadota</taxon>
        <taxon>Betaproteobacteria</taxon>
        <taxon>Neisseriales</taxon>
        <taxon>Chromobacteriaceae</taxon>
        <taxon>Chromobacterium</taxon>
    </lineage>
</organism>
<comment type="caution">
    <text evidence="4">The sequence shown here is derived from an EMBL/GenBank/DDBJ whole genome shotgun (WGS) entry which is preliminary data.</text>
</comment>
<dbReference type="EMBL" id="MUKV01000015">
    <property type="protein sequence ID" value="OQS38655.1"/>
    <property type="molecule type" value="Genomic_DNA"/>
</dbReference>
<dbReference type="SUPFAM" id="SSF55729">
    <property type="entry name" value="Acyl-CoA N-acyltransferases (Nat)"/>
    <property type="match status" value="1"/>
</dbReference>
<dbReference type="PANTHER" id="PTHR43877">
    <property type="entry name" value="AMINOALKYLPHOSPHONATE N-ACETYLTRANSFERASE-RELATED-RELATED"/>
    <property type="match status" value="1"/>
</dbReference>
<evidence type="ECO:0000313" key="4">
    <source>
        <dbReference type="EMBL" id="OQS38655.1"/>
    </source>
</evidence>
<dbReference type="Gene3D" id="3.40.630.30">
    <property type="match status" value="1"/>
</dbReference>
<keyword evidence="1 4" id="KW-0808">Transferase</keyword>
<dbReference type="InterPro" id="IPR000182">
    <property type="entry name" value="GNAT_dom"/>
</dbReference>
<sequence>MNLQLESPRQHDVLELIRQLDEYQAALYPAESNHLMDPSALERPQVRFIVARDEKGAAAGCAALVRHEDYGEIKRMFVAPSQRGKGVAQALLGRLEEEARAAGLPALKLETGVSQPEAIGLYQRAGFSPCLPFGAYAPDPLSLFMSKAL</sequence>
<dbReference type="PANTHER" id="PTHR43877:SF2">
    <property type="entry name" value="AMINOALKYLPHOSPHONATE N-ACETYLTRANSFERASE-RELATED"/>
    <property type="match status" value="1"/>
</dbReference>
<evidence type="ECO:0000256" key="2">
    <source>
        <dbReference type="ARBA" id="ARBA00023315"/>
    </source>
</evidence>
<feature type="domain" description="N-acetyltransferase" evidence="3">
    <location>
        <begin position="1"/>
        <end position="149"/>
    </location>
</feature>
<evidence type="ECO:0000256" key="1">
    <source>
        <dbReference type="ARBA" id="ARBA00022679"/>
    </source>
</evidence>
<keyword evidence="2" id="KW-0012">Acyltransferase</keyword>
<protein>
    <submittedName>
        <fullName evidence="4">GNAT family N-acetyltransferase</fullName>
    </submittedName>
</protein>
<accession>A0A1W0CV62</accession>
<dbReference type="InterPro" id="IPR016181">
    <property type="entry name" value="Acyl_CoA_acyltransferase"/>
</dbReference>
<dbReference type="GO" id="GO:0016747">
    <property type="term" value="F:acyltransferase activity, transferring groups other than amino-acyl groups"/>
    <property type="evidence" value="ECO:0007669"/>
    <property type="project" value="InterPro"/>
</dbReference>